<keyword evidence="2" id="KW-1185">Reference proteome</keyword>
<evidence type="ECO:0000313" key="1">
    <source>
        <dbReference type="EnsemblPlants" id="AVESA.00010b.r2.1AG0035320.1.CDS.1"/>
    </source>
</evidence>
<dbReference type="EnsemblPlants" id="AVESA.00010b.r2.1AG0035320.1">
    <property type="protein sequence ID" value="AVESA.00010b.r2.1AG0035320.1.CDS.1"/>
    <property type="gene ID" value="AVESA.00010b.r2.1AG0035320"/>
</dbReference>
<proteinExistence type="predicted"/>
<reference evidence="1" key="2">
    <citation type="submission" date="2025-09" db="UniProtKB">
        <authorList>
            <consortium name="EnsemblPlants"/>
        </authorList>
    </citation>
    <scope>IDENTIFICATION</scope>
</reference>
<name>A0ACD5TDI7_AVESA</name>
<reference evidence="1" key="1">
    <citation type="submission" date="2021-05" db="EMBL/GenBank/DDBJ databases">
        <authorList>
            <person name="Scholz U."/>
            <person name="Mascher M."/>
            <person name="Fiebig A."/>
        </authorList>
    </citation>
    <scope>NUCLEOTIDE SEQUENCE [LARGE SCALE GENOMIC DNA]</scope>
</reference>
<organism evidence="1 2">
    <name type="scientific">Avena sativa</name>
    <name type="common">Oat</name>
    <dbReference type="NCBI Taxonomy" id="4498"/>
    <lineage>
        <taxon>Eukaryota</taxon>
        <taxon>Viridiplantae</taxon>
        <taxon>Streptophyta</taxon>
        <taxon>Embryophyta</taxon>
        <taxon>Tracheophyta</taxon>
        <taxon>Spermatophyta</taxon>
        <taxon>Magnoliopsida</taxon>
        <taxon>Liliopsida</taxon>
        <taxon>Poales</taxon>
        <taxon>Poaceae</taxon>
        <taxon>BOP clade</taxon>
        <taxon>Pooideae</taxon>
        <taxon>Poodae</taxon>
        <taxon>Poeae</taxon>
        <taxon>Poeae Chloroplast Group 1 (Aveneae type)</taxon>
        <taxon>Aveninae</taxon>
        <taxon>Avena</taxon>
    </lineage>
</organism>
<sequence>MDVNRSMLKISVSREPMAMLLLLPVGGEAVDELHRVTVDAVVPWGVGRRLDVAQGMPDCTVALEATAEGDLPDAVAAADTALGLHVCELVPDGAARRIAEPVQSHPGRLHVHRLQLQVLLQLVDHGTPAGVDAEVLERQLEVRDVRLHLGVEQLLGHQRGEEEQLLAEGEDERTQRGDVRLERAAGDRHQVFGERHAGLALVVLLLVHAVEGLVVGALVRAHHVPEAVLGAAAVGAAVGEEHRRAADAEQAVGYEHRLAVAEVPVLRDVLRADHHGVGVAVHLQHVPGEVDGDDAGAAAHPAEVEAPDVAPELVPVDDHGGERRRRVEEAAVDDEDADVLGLDAGGAEEVVEGAEHDGLGLGAGVRHGGLGRDGVHPFRAVGLLAEAGALEDLALELEGVVGEAAERRVAEELVEADLEVRGRLVAGEVDEVDGAGAGEHVHGGAEDEDGGEEQHGDEVVLEVEPELAEVVGVGAAGLEDDDGHEREQQQRDEVGDEVVVPQLHVLEVHALEEVRQPPVARRRRRRRGRRRWGDASVHRSSRTGA</sequence>
<dbReference type="Proteomes" id="UP001732700">
    <property type="component" value="Chromosome 1A"/>
</dbReference>
<accession>A0ACD5TDI7</accession>
<evidence type="ECO:0000313" key="2">
    <source>
        <dbReference type="Proteomes" id="UP001732700"/>
    </source>
</evidence>
<protein>
    <submittedName>
        <fullName evidence="1">Uncharacterized protein</fullName>
    </submittedName>
</protein>